<evidence type="ECO:0000313" key="2">
    <source>
        <dbReference type="EMBL" id="ORM72505.1"/>
    </source>
</evidence>
<evidence type="ECO:0000313" key="3">
    <source>
        <dbReference type="Proteomes" id="UP000193104"/>
    </source>
</evidence>
<reference evidence="2 3" key="1">
    <citation type="journal article" date="2017" name="Antonie Van Leeuwenhoek">
        <title>Phylogenomic resolution of the bacterial genus Pantoea and its relationship with Erwinia and Tatumella.</title>
        <authorList>
            <person name="Palmer M."/>
            <person name="Steenkamp E.T."/>
            <person name="Coetzee M.P."/>
            <person name="Chan W.Y."/>
            <person name="van Zyl E."/>
            <person name="De Maayer P."/>
            <person name="Coutinho T.A."/>
            <person name="Blom J."/>
            <person name="Smits T.H."/>
            <person name="Duffy B."/>
            <person name="Venter S.N."/>
        </authorList>
    </citation>
    <scope>NUCLEOTIDE SEQUENCE [LARGE SCALE GENOMIC DNA]</scope>
    <source>
        <strain evidence="2 3">LMG 26277</strain>
    </source>
</reference>
<name>A0A1X1D742_9GAMM</name>
<evidence type="ECO:0000256" key="1">
    <source>
        <dbReference type="SAM" id="MobiDB-lite"/>
    </source>
</evidence>
<comment type="caution">
    <text evidence="2">The sequence shown here is derived from an EMBL/GenBank/DDBJ whole genome shotgun (WGS) entry which is preliminary data.</text>
</comment>
<sequence length="115" mass="13124">MSENNRDKMPYLLYLARQRLLLENIDGHIVDIGGAETTGDRYRWKLDGKEAQGETLNEVDALLEEVEKHLSFLFVDGQFTSLPDVSEDYGDRLDNAPSRQIALPELSDNDENIVR</sequence>
<gene>
    <name evidence="2" type="ORF">HA48_14210</name>
</gene>
<keyword evidence="3" id="KW-1185">Reference proteome</keyword>
<dbReference type="OrthoDB" id="6563456at2"/>
<dbReference type="RefSeq" id="WP_128601937.1">
    <property type="nucleotide sequence ID" value="NZ_MLFS01000040.1"/>
</dbReference>
<accession>A0A1X1D742</accession>
<feature type="region of interest" description="Disordered" evidence="1">
    <location>
        <begin position="90"/>
        <end position="115"/>
    </location>
</feature>
<dbReference type="EMBL" id="MLFS01000040">
    <property type="protein sequence ID" value="ORM72505.1"/>
    <property type="molecule type" value="Genomic_DNA"/>
</dbReference>
<proteinExistence type="predicted"/>
<organism evidence="2 3">
    <name type="scientific">Pantoea wallisii</name>
    <dbReference type="NCBI Taxonomy" id="1076551"/>
    <lineage>
        <taxon>Bacteria</taxon>
        <taxon>Pseudomonadati</taxon>
        <taxon>Pseudomonadota</taxon>
        <taxon>Gammaproteobacteria</taxon>
        <taxon>Enterobacterales</taxon>
        <taxon>Erwiniaceae</taxon>
        <taxon>Pantoea</taxon>
    </lineage>
</organism>
<dbReference type="AlphaFoldDB" id="A0A1X1D742"/>
<protein>
    <submittedName>
        <fullName evidence="2">Uncharacterized protein</fullName>
    </submittedName>
</protein>
<dbReference type="Proteomes" id="UP000193104">
    <property type="component" value="Unassembled WGS sequence"/>
</dbReference>